<dbReference type="Gene3D" id="3.30.420.10">
    <property type="entry name" value="Ribonuclease H-like superfamily/Ribonuclease H"/>
    <property type="match status" value="1"/>
</dbReference>
<evidence type="ECO:0008006" key="6">
    <source>
        <dbReference type="Google" id="ProtNLM"/>
    </source>
</evidence>
<evidence type="ECO:0000259" key="3">
    <source>
        <dbReference type="Pfam" id="PF22936"/>
    </source>
</evidence>
<dbReference type="InterPro" id="IPR054722">
    <property type="entry name" value="PolX-like_BBD"/>
</dbReference>
<reference evidence="4 5" key="1">
    <citation type="submission" date="2024-05" db="EMBL/GenBank/DDBJ databases">
        <title>Haplotype-resolved chromosome-level genome assembly of Huyou (Citrus changshanensis).</title>
        <authorList>
            <person name="Miao C."/>
            <person name="Chen W."/>
            <person name="Wu Y."/>
            <person name="Wang L."/>
            <person name="Zhao S."/>
            <person name="Grierson D."/>
            <person name="Xu C."/>
            <person name="Chen K."/>
        </authorList>
    </citation>
    <scope>NUCLEOTIDE SEQUENCE [LARGE SCALE GENOMIC DNA]</scope>
    <source>
        <strain evidence="4">01-14</strain>
        <tissue evidence="4">Leaf</tissue>
    </source>
</reference>
<evidence type="ECO:0000256" key="1">
    <source>
        <dbReference type="ARBA" id="ARBA00022670"/>
    </source>
</evidence>
<dbReference type="GO" id="GO:0006508">
    <property type="term" value="P:proteolysis"/>
    <property type="evidence" value="ECO:0007669"/>
    <property type="project" value="UniProtKB-KW"/>
</dbReference>
<organism evidence="4 5">
    <name type="scientific">Citrus x changshan-huyou</name>
    <dbReference type="NCBI Taxonomy" id="2935761"/>
    <lineage>
        <taxon>Eukaryota</taxon>
        <taxon>Viridiplantae</taxon>
        <taxon>Streptophyta</taxon>
        <taxon>Embryophyta</taxon>
        <taxon>Tracheophyta</taxon>
        <taxon>Spermatophyta</taxon>
        <taxon>Magnoliopsida</taxon>
        <taxon>eudicotyledons</taxon>
        <taxon>Gunneridae</taxon>
        <taxon>Pentapetalae</taxon>
        <taxon>rosids</taxon>
        <taxon>malvids</taxon>
        <taxon>Sapindales</taxon>
        <taxon>Rutaceae</taxon>
        <taxon>Aurantioideae</taxon>
        <taxon>Citrus</taxon>
    </lineage>
</organism>
<accession>A0AAP0LXQ2</accession>
<comment type="caution">
    <text evidence="4">The sequence shown here is derived from an EMBL/GenBank/DDBJ whole genome shotgun (WGS) entry which is preliminary data.</text>
</comment>
<dbReference type="GO" id="GO:0008233">
    <property type="term" value="F:peptidase activity"/>
    <property type="evidence" value="ECO:0007669"/>
    <property type="project" value="UniProtKB-KW"/>
</dbReference>
<dbReference type="PANTHER" id="PTHR42648">
    <property type="entry name" value="TRANSPOSASE, PUTATIVE-RELATED"/>
    <property type="match status" value="1"/>
</dbReference>
<dbReference type="PANTHER" id="PTHR42648:SF18">
    <property type="entry name" value="RETROTRANSPOSON, UNCLASSIFIED-LIKE PROTEIN"/>
    <property type="match status" value="1"/>
</dbReference>
<keyword evidence="5" id="KW-1185">Reference proteome</keyword>
<dbReference type="InterPro" id="IPR036397">
    <property type="entry name" value="RNaseH_sf"/>
</dbReference>
<dbReference type="Pfam" id="PF13976">
    <property type="entry name" value="gag_pre-integrs"/>
    <property type="match status" value="1"/>
</dbReference>
<name>A0AAP0LXQ2_9ROSI</name>
<dbReference type="Pfam" id="PF22936">
    <property type="entry name" value="Pol_BBD"/>
    <property type="match status" value="1"/>
</dbReference>
<dbReference type="InterPro" id="IPR025724">
    <property type="entry name" value="GAG-pre-integrase_dom"/>
</dbReference>
<protein>
    <recommendedName>
        <fullName evidence="6">GAG-pre-integrase domain-containing protein</fullName>
    </recommendedName>
</protein>
<dbReference type="SUPFAM" id="SSF53098">
    <property type="entry name" value="Ribonuclease H-like"/>
    <property type="match status" value="1"/>
</dbReference>
<dbReference type="GO" id="GO:0003676">
    <property type="term" value="F:nucleic acid binding"/>
    <property type="evidence" value="ECO:0007669"/>
    <property type="project" value="InterPro"/>
</dbReference>
<evidence type="ECO:0000313" key="5">
    <source>
        <dbReference type="Proteomes" id="UP001428341"/>
    </source>
</evidence>
<evidence type="ECO:0000259" key="2">
    <source>
        <dbReference type="Pfam" id="PF13976"/>
    </source>
</evidence>
<evidence type="ECO:0000313" key="4">
    <source>
        <dbReference type="EMBL" id="KAK9187555.1"/>
    </source>
</evidence>
<feature type="domain" description="GAG-pre-integrase" evidence="2">
    <location>
        <begin position="145"/>
        <end position="197"/>
    </location>
</feature>
<dbReference type="InterPro" id="IPR039537">
    <property type="entry name" value="Retrotran_Ty1/copia-like"/>
</dbReference>
<keyword evidence="1" id="KW-0645">Protease</keyword>
<dbReference type="Proteomes" id="UP001428341">
    <property type="component" value="Unassembled WGS sequence"/>
</dbReference>
<dbReference type="InterPro" id="IPR012337">
    <property type="entry name" value="RNaseH-like_sf"/>
</dbReference>
<keyword evidence="1" id="KW-0378">Hydrolase</keyword>
<feature type="domain" description="Retrovirus-related Pol polyprotein from transposon TNT 1-94-like beta-barrel" evidence="3">
    <location>
        <begin position="25"/>
        <end position="103"/>
    </location>
</feature>
<gene>
    <name evidence="4" type="ORF">WN944_018953</name>
</gene>
<dbReference type="AlphaFoldDB" id="A0AAP0LXQ2"/>
<sequence>MTSVVHQTNAPINVNAAIDYNKEGIVDSSCSHHATRNVALLSDVRPHYGKRVIVTADNSLHHVLKEGHFKEGNSNDGGIFLKEVYHVPGLKKNLASVSQITDSERYVLFGPNDVQILSNVKHIAANVLFTGKRKESLYVLSASDAHNESATLWHARLGHVIYQLLQMISTKKLLDDVPVFKEIHYDIVCLGCQYGKSHRLPFPNSENRASTVLQLIHSDLMGPTRTPSCTSLHYMIVMVDDFTRFSWVYFLEHKSEAFSKFVQFKQNVEKEFGV</sequence>
<proteinExistence type="predicted"/>
<dbReference type="EMBL" id="JBCGBO010000007">
    <property type="protein sequence ID" value="KAK9187555.1"/>
    <property type="molecule type" value="Genomic_DNA"/>
</dbReference>